<evidence type="ECO:0000256" key="1">
    <source>
        <dbReference type="SAM" id="Phobius"/>
    </source>
</evidence>
<evidence type="ECO:0000313" key="3">
    <source>
        <dbReference type="Proteomes" id="UP000032266"/>
    </source>
</evidence>
<keyword evidence="1" id="KW-1133">Transmembrane helix</keyword>
<dbReference type="Proteomes" id="UP000032266">
    <property type="component" value="Chromosome"/>
</dbReference>
<keyword evidence="1" id="KW-0812">Transmembrane</keyword>
<feature type="transmembrane region" description="Helical" evidence="1">
    <location>
        <begin position="12"/>
        <end position="30"/>
    </location>
</feature>
<keyword evidence="3" id="KW-1185">Reference proteome</keyword>
<dbReference type="KEGG" id="gsn:YC6258_04237"/>
<proteinExistence type="predicted"/>
<evidence type="ECO:0000313" key="2">
    <source>
        <dbReference type="EMBL" id="AJQ96271.1"/>
    </source>
</evidence>
<dbReference type="HOGENOM" id="CLU_2180137_0_0_6"/>
<protein>
    <submittedName>
        <fullName evidence="2">Uncharacterized protein</fullName>
    </submittedName>
</protein>
<dbReference type="AlphaFoldDB" id="A0A0C5VPY0"/>
<feature type="transmembrane region" description="Helical" evidence="1">
    <location>
        <begin position="66"/>
        <end position="85"/>
    </location>
</feature>
<accession>A0A0C5VPY0</accession>
<reference evidence="2 3" key="1">
    <citation type="submission" date="2014-01" db="EMBL/GenBank/DDBJ databases">
        <title>Full genme sequencing of cellulolytic bacterium Gynuella sunshinyii YC6258T gen. nov., sp. nov.</title>
        <authorList>
            <person name="Khan H."/>
            <person name="Chung E.J."/>
            <person name="Chung Y.R."/>
        </authorList>
    </citation>
    <scope>NUCLEOTIDE SEQUENCE [LARGE SCALE GENOMIC DNA]</scope>
    <source>
        <strain evidence="2 3">YC6258</strain>
    </source>
</reference>
<sequence length="109" mass="12212">MNHPFHFELFLSNPLTVLVFLAVPMIIYALDGGSCWRRWVLYLGLGWSSLSLFGYAGMIFGVSTEVAFGIAGLSTFTILKAFICYSKHQTFLCQHTQARESEKNIPAES</sequence>
<organism evidence="2 3">
    <name type="scientific">Gynuella sunshinyii YC6258</name>
    <dbReference type="NCBI Taxonomy" id="1445510"/>
    <lineage>
        <taxon>Bacteria</taxon>
        <taxon>Pseudomonadati</taxon>
        <taxon>Pseudomonadota</taxon>
        <taxon>Gammaproteobacteria</taxon>
        <taxon>Oceanospirillales</taxon>
        <taxon>Saccharospirillaceae</taxon>
        <taxon>Gynuella</taxon>
    </lineage>
</organism>
<gene>
    <name evidence="2" type="ORF">YC6258_04237</name>
</gene>
<name>A0A0C5VPY0_9GAMM</name>
<keyword evidence="1" id="KW-0472">Membrane</keyword>
<feature type="transmembrane region" description="Helical" evidence="1">
    <location>
        <begin position="39"/>
        <end position="60"/>
    </location>
</feature>
<dbReference type="EMBL" id="CP007142">
    <property type="protein sequence ID" value="AJQ96271.1"/>
    <property type="molecule type" value="Genomic_DNA"/>
</dbReference>